<gene>
    <name evidence="1" type="ORF">RHIZ70_2075</name>
</gene>
<protein>
    <submittedName>
        <fullName evidence="1">Uncharacterized protein</fullName>
    </submittedName>
</protein>
<dbReference type="Proteomes" id="UP000254764">
    <property type="component" value="Unassembled WGS sequence"/>
</dbReference>
<keyword evidence="2" id="KW-1185">Reference proteome</keyword>
<dbReference type="EMBL" id="UEYP01000002">
    <property type="protein sequence ID" value="SSC66367.1"/>
    <property type="molecule type" value="Genomic_DNA"/>
</dbReference>
<name>A0A376AFE0_9HYPH</name>
<proteinExistence type="predicted"/>
<evidence type="ECO:0000313" key="1">
    <source>
        <dbReference type="EMBL" id="SSC66367.1"/>
    </source>
</evidence>
<accession>A0A376AFE0</accession>
<evidence type="ECO:0000313" key="2">
    <source>
        <dbReference type="Proteomes" id="UP000254764"/>
    </source>
</evidence>
<organism evidence="1 2">
    <name type="scientific">Ciceribacter selenitireducens ATCC BAA-1503</name>
    <dbReference type="NCBI Taxonomy" id="1336235"/>
    <lineage>
        <taxon>Bacteria</taxon>
        <taxon>Pseudomonadati</taxon>
        <taxon>Pseudomonadota</taxon>
        <taxon>Alphaproteobacteria</taxon>
        <taxon>Hyphomicrobiales</taxon>
        <taxon>Rhizobiaceae</taxon>
        <taxon>Ciceribacter</taxon>
    </lineage>
</organism>
<sequence>MLRPRHLILETPCSHEANCGSSMRQYFAARHKRQGTKANITKMSSAGFAATRFVRPFPPVPGPLRQHPAKPSKFPADSGWIGMKGEHLFWPFQSESLHWPHE</sequence>
<dbReference type="AlphaFoldDB" id="A0A376AFE0"/>
<reference evidence="2" key="1">
    <citation type="submission" date="2018-07" db="EMBL/GenBank/DDBJ databases">
        <authorList>
            <person name="Peiro R."/>
            <person name="Begona"/>
            <person name="Cbmso G."/>
            <person name="Lopez M."/>
            <person name="Gonzalez S."/>
        </authorList>
    </citation>
    <scope>NUCLEOTIDE SEQUENCE [LARGE SCALE GENOMIC DNA]</scope>
</reference>